<feature type="coiled-coil region" evidence="9">
    <location>
        <begin position="476"/>
        <end position="524"/>
    </location>
</feature>
<evidence type="ECO:0000256" key="3">
    <source>
        <dbReference type="ARBA" id="ARBA00018672"/>
    </source>
</evidence>
<gene>
    <name evidence="14" type="ORF">psyc5s11_04140</name>
</gene>
<dbReference type="InterPro" id="IPR036890">
    <property type="entry name" value="HATPase_C_sf"/>
</dbReference>
<evidence type="ECO:0000256" key="4">
    <source>
        <dbReference type="ARBA" id="ARBA00022553"/>
    </source>
</evidence>
<dbReference type="Gene3D" id="3.30.450.20">
    <property type="entry name" value="PAS domain"/>
    <property type="match status" value="2"/>
</dbReference>
<dbReference type="Gene3D" id="3.30.565.10">
    <property type="entry name" value="Histidine kinase-like ATPase, C-terminal domain"/>
    <property type="match status" value="1"/>
</dbReference>
<dbReference type="InterPro" id="IPR035965">
    <property type="entry name" value="PAS-like_dom_sf"/>
</dbReference>
<evidence type="ECO:0000256" key="8">
    <source>
        <dbReference type="PROSITE-ProRule" id="PRU00169"/>
    </source>
</evidence>
<evidence type="ECO:0000313" key="14">
    <source>
        <dbReference type="EMBL" id="BCZ44347.1"/>
    </source>
</evidence>
<feature type="domain" description="PAC" evidence="13">
    <location>
        <begin position="307"/>
        <end position="358"/>
    </location>
</feature>
<keyword evidence="5" id="KW-0808">Transferase</keyword>
<dbReference type="PROSITE" id="PS50109">
    <property type="entry name" value="HIS_KIN"/>
    <property type="match status" value="1"/>
</dbReference>
<evidence type="ECO:0000259" key="12">
    <source>
        <dbReference type="PROSITE" id="PS50112"/>
    </source>
</evidence>
<evidence type="ECO:0000256" key="6">
    <source>
        <dbReference type="ARBA" id="ARBA00023012"/>
    </source>
</evidence>
<dbReference type="PROSITE" id="PS50110">
    <property type="entry name" value="RESPONSE_REGULATORY"/>
    <property type="match status" value="1"/>
</dbReference>
<dbReference type="InterPro" id="IPR003594">
    <property type="entry name" value="HATPase_dom"/>
</dbReference>
<dbReference type="SUPFAM" id="SSF52172">
    <property type="entry name" value="CheY-like"/>
    <property type="match status" value="1"/>
</dbReference>
<dbReference type="RefSeq" id="WP_224036029.1">
    <property type="nucleotide sequence ID" value="NZ_AP024849.1"/>
</dbReference>
<evidence type="ECO:0000259" key="11">
    <source>
        <dbReference type="PROSITE" id="PS50110"/>
    </source>
</evidence>
<dbReference type="PANTHER" id="PTHR45339">
    <property type="entry name" value="HYBRID SIGNAL TRANSDUCTION HISTIDINE KINASE J"/>
    <property type="match status" value="1"/>
</dbReference>
<evidence type="ECO:0000256" key="9">
    <source>
        <dbReference type="SAM" id="Coils"/>
    </source>
</evidence>
<evidence type="ECO:0000256" key="1">
    <source>
        <dbReference type="ARBA" id="ARBA00000085"/>
    </source>
</evidence>
<feature type="domain" description="Histidine kinase" evidence="10">
    <location>
        <begin position="538"/>
        <end position="759"/>
    </location>
</feature>
<dbReference type="Pfam" id="PF02518">
    <property type="entry name" value="HATPase_c"/>
    <property type="match status" value="1"/>
</dbReference>
<evidence type="ECO:0000256" key="2">
    <source>
        <dbReference type="ARBA" id="ARBA00012438"/>
    </source>
</evidence>
<comment type="catalytic activity">
    <reaction evidence="1">
        <text>ATP + protein L-histidine = ADP + protein N-phospho-L-histidine.</text>
        <dbReference type="EC" id="2.7.13.3"/>
    </reaction>
</comment>
<keyword evidence="4 8" id="KW-0597">Phosphoprotein</keyword>
<dbReference type="CDD" id="cd00130">
    <property type="entry name" value="PAS"/>
    <property type="match status" value="2"/>
</dbReference>
<evidence type="ECO:0000259" key="13">
    <source>
        <dbReference type="PROSITE" id="PS50113"/>
    </source>
</evidence>
<dbReference type="PROSITE" id="PS50112">
    <property type="entry name" value="PAS"/>
    <property type="match status" value="2"/>
</dbReference>
<comment type="function">
    <text evidence="7">May play the central regulatory role in sporulation. It may be an element of the effector pathway responsible for the activation of sporulation genes in response to nutritional stress. Spo0A may act in concert with spo0H (a sigma factor) to control the expression of some genes that are critical to the sporulation process.</text>
</comment>
<dbReference type="Gene3D" id="1.10.287.130">
    <property type="match status" value="1"/>
</dbReference>
<dbReference type="EMBL" id="AP024849">
    <property type="protein sequence ID" value="BCZ44347.1"/>
    <property type="molecule type" value="Genomic_DNA"/>
</dbReference>
<organism evidence="14 15">
    <name type="scientific">Clostridium gelidum</name>
    <dbReference type="NCBI Taxonomy" id="704125"/>
    <lineage>
        <taxon>Bacteria</taxon>
        <taxon>Bacillati</taxon>
        <taxon>Bacillota</taxon>
        <taxon>Clostridia</taxon>
        <taxon>Eubacteriales</taxon>
        <taxon>Clostridiaceae</taxon>
        <taxon>Clostridium</taxon>
    </lineage>
</organism>
<dbReference type="InterPro" id="IPR036097">
    <property type="entry name" value="HisK_dim/P_sf"/>
</dbReference>
<dbReference type="CDD" id="cd17546">
    <property type="entry name" value="REC_hyHK_CKI1_RcsC-like"/>
    <property type="match status" value="1"/>
</dbReference>
<dbReference type="CDD" id="cd00082">
    <property type="entry name" value="HisKA"/>
    <property type="match status" value="1"/>
</dbReference>
<feature type="domain" description="PAC" evidence="13">
    <location>
        <begin position="433"/>
        <end position="485"/>
    </location>
</feature>
<dbReference type="CDD" id="cd16922">
    <property type="entry name" value="HATPase_EvgS-ArcB-TorS-like"/>
    <property type="match status" value="1"/>
</dbReference>
<dbReference type="InterPro" id="IPR025847">
    <property type="entry name" value="MEDS_domain"/>
</dbReference>
<dbReference type="Pfam" id="PF14417">
    <property type="entry name" value="MEDS"/>
    <property type="match status" value="1"/>
</dbReference>
<dbReference type="PROSITE" id="PS50113">
    <property type="entry name" value="PAC"/>
    <property type="match status" value="2"/>
</dbReference>
<reference evidence="15" key="1">
    <citation type="submission" date="2021-07" db="EMBL/GenBank/DDBJ databases">
        <title>Complete genome sequencing of a Clostridium isolate.</title>
        <authorList>
            <person name="Ueki A."/>
            <person name="Tonouchi A."/>
        </authorList>
    </citation>
    <scope>NUCLEOTIDE SEQUENCE [LARGE SCALE GENOMIC DNA]</scope>
    <source>
        <strain evidence="15">C5S11</strain>
    </source>
</reference>
<dbReference type="Pfam" id="PF00512">
    <property type="entry name" value="HisKA"/>
    <property type="match status" value="1"/>
</dbReference>
<dbReference type="InterPro" id="IPR000700">
    <property type="entry name" value="PAS-assoc_C"/>
</dbReference>
<dbReference type="SUPFAM" id="SSF55785">
    <property type="entry name" value="PYP-like sensor domain (PAS domain)"/>
    <property type="match status" value="2"/>
</dbReference>
<feature type="domain" description="PAS" evidence="12">
    <location>
        <begin position="233"/>
        <end position="303"/>
    </location>
</feature>
<dbReference type="InterPro" id="IPR000014">
    <property type="entry name" value="PAS"/>
</dbReference>
<name>A0ABM7T5Z5_9CLOT</name>
<dbReference type="SMART" id="SM00387">
    <property type="entry name" value="HATPase_c"/>
    <property type="match status" value="1"/>
</dbReference>
<feature type="modified residue" description="4-aspartylphosphate" evidence="8">
    <location>
        <position position="832"/>
    </location>
</feature>
<dbReference type="InterPro" id="IPR004358">
    <property type="entry name" value="Sig_transdc_His_kin-like_C"/>
</dbReference>
<dbReference type="SMART" id="SM00448">
    <property type="entry name" value="REC"/>
    <property type="match status" value="1"/>
</dbReference>
<dbReference type="SMART" id="SM00091">
    <property type="entry name" value="PAS"/>
    <property type="match status" value="2"/>
</dbReference>
<evidence type="ECO:0000256" key="7">
    <source>
        <dbReference type="ARBA" id="ARBA00024867"/>
    </source>
</evidence>
<dbReference type="SUPFAM" id="SSF47384">
    <property type="entry name" value="Homodimeric domain of signal transducing histidine kinase"/>
    <property type="match status" value="1"/>
</dbReference>
<dbReference type="NCBIfam" id="TIGR00229">
    <property type="entry name" value="sensory_box"/>
    <property type="match status" value="2"/>
</dbReference>
<dbReference type="SUPFAM" id="SSF55874">
    <property type="entry name" value="ATPase domain of HSP90 chaperone/DNA topoisomerase II/histidine kinase"/>
    <property type="match status" value="1"/>
</dbReference>
<keyword evidence="6" id="KW-0902">Two-component regulatory system</keyword>
<evidence type="ECO:0000256" key="5">
    <source>
        <dbReference type="ARBA" id="ARBA00022777"/>
    </source>
</evidence>
<dbReference type="InterPro" id="IPR001789">
    <property type="entry name" value="Sig_transdc_resp-reg_receiver"/>
</dbReference>
<protein>
    <recommendedName>
        <fullName evidence="3">Stage 0 sporulation protein A homolog</fullName>
        <ecNumber evidence="2">2.7.13.3</ecNumber>
    </recommendedName>
</protein>
<dbReference type="SMART" id="SM00388">
    <property type="entry name" value="HisKA"/>
    <property type="match status" value="1"/>
</dbReference>
<keyword evidence="9" id="KW-0175">Coiled coil</keyword>
<feature type="domain" description="Response regulatory" evidence="11">
    <location>
        <begin position="783"/>
        <end position="901"/>
    </location>
</feature>
<dbReference type="Gene3D" id="3.40.50.2300">
    <property type="match status" value="1"/>
</dbReference>
<keyword evidence="15" id="KW-1185">Reference proteome</keyword>
<dbReference type="EC" id="2.7.13.3" evidence="2"/>
<feature type="domain" description="PAS" evidence="12">
    <location>
        <begin position="359"/>
        <end position="430"/>
    </location>
</feature>
<dbReference type="Pfam" id="PF00072">
    <property type="entry name" value="Response_reg"/>
    <property type="match status" value="1"/>
</dbReference>
<dbReference type="PRINTS" id="PR00344">
    <property type="entry name" value="BCTRLSENSOR"/>
</dbReference>
<keyword evidence="5" id="KW-0418">Kinase</keyword>
<evidence type="ECO:0000259" key="10">
    <source>
        <dbReference type="PROSITE" id="PS50109"/>
    </source>
</evidence>
<dbReference type="InterPro" id="IPR013656">
    <property type="entry name" value="PAS_4"/>
</dbReference>
<evidence type="ECO:0000313" key="15">
    <source>
        <dbReference type="Proteomes" id="UP000824633"/>
    </source>
</evidence>
<dbReference type="InterPro" id="IPR003661">
    <property type="entry name" value="HisK_dim/P_dom"/>
</dbReference>
<dbReference type="PANTHER" id="PTHR45339:SF3">
    <property type="entry name" value="HISTIDINE KINASE"/>
    <property type="match status" value="1"/>
</dbReference>
<accession>A0ABM7T5Z5</accession>
<sequence length="902" mass="103579">MESRFNGIKSKNSKKIEALSLHDQACFIYSSIDEQYKMIEAQINTGIDNKEVCICLVEESKEEDICKFLETRGLDVTSAKEQGILIMSNAKDVYMQFGYCDSTNLVKVFKDILYEAKRKGYKGLRIINEMNWILGVINDTEKFIEYEFKINDVIEKLDIIKICQYDINKFLPDRIKTIISTYPKVVYEDEVFKNPYYISSEEYFKPERAKMELMRLLDNIKKSVQVEDEILDLTFEYKNFLDGFTGMIFYKNLDNRFIWVNDNYVNSIGIAKEILISKSIYELFPIGDMEQYTKDDNEVIATGLAKRNIIERVITVEGEKWARTDKVPMFNRNGDIIGIIGFAFDITEEIKLQRALKKSEELYHSVYENSPLVFGIWDKDFRFVDWNKRGEEVFGWSKEEVLGKRFVDLLIPADIKPSITDVAQNLLDSGTNQITSNENITKDGTILFCEWHNTMLHDNEGNLVGTISLGLDKTEKHRAEKAILEAKEQAEKANNELSIINATLEKEIAERMEIEDELRKSKIEADSANMAKSQFLANMSHEIRTPMNGIMGMSELLLFGDLTDEQKEMVNIIKLSSNVLLKIINDILDLSKIEAGKVELKPENMNIHSMIRRIDALFSPITKNKNISFKIIINDDVPEEICVDSIKLTQVITNLIGNAIKFTGMGQIEFSIKKVKVVENKVELMISISDEGIGIKEEDIPKLFNYFTQLDDTKTKSFQGAGLGLAISKRLVEIMGGEICVESEIDKGSTFYFTFWAGIKNQQQENLAIQNNEKDKKVLKNRNILLVEDDYVSQLLIKQICKMKNWNISVAQNGKEALEILENNEFDLILMDIQMPEMSGFDLTKIIREKEKLTSEHTPIIATTAYAMERDKEHALIAGMDDYISKPIDLTKLQNIINQVIK</sequence>
<dbReference type="InterPro" id="IPR005467">
    <property type="entry name" value="His_kinase_dom"/>
</dbReference>
<proteinExistence type="predicted"/>
<dbReference type="Pfam" id="PF08448">
    <property type="entry name" value="PAS_4"/>
    <property type="match status" value="2"/>
</dbReference>
<dbReference type="InterPro" id="IPR011006">
    <property type="entry name" value="CheY-like_superfamily"/>
</dbReference>
<dbReference type="Proteomes" id="UP000824633">
    <property type="component" value="Chromosome"/>
</dbReference>